<comment type="caution">
    <text evidence="1">The sequence shown here is derived from an EMBL/GenBank/DDBJ whole genome shotgun (WGS) entry which is preliminary data.</text>
</comment>
<name>A0AAI9ZDI1_9PEZI</name>
<organism evidence="1 2">
    <name type="scientific">Colletotrichum phormii</name>
    <dbReference type="NCBI Taxonomy" id="359342"/>
    <lineage>
        <taxon>Eukaryota</taxon>
        <taxon>Fungi</taxon>
        <taxon>Dikarya</taxon>
        <taxon>Ascomycota</taxon>
        <taxon>Pezizomycotina</taxon>
        <taxon>Sordariomycetes</taxon>
        <taxon>Hypocreomycetidae</taxon>
        <taxon>Glomerellales</taxon>
        <taxon>Glomerellaceae</taxon>
        <taxon>Colletotrichum</taxon>
        <taxon>Colletotrichum acutatum species complex</taxon>
    </lineage>
</organism>
<dbReference type="EMBL" id="JAHMHQ010000051">
    <property type="protein sequence ID" value="KAK1621444.1"/>
    <property type="molecule type" value="Genomic_DNA"/>
</dbReference>
<gene>
    <name evidence="1" type="ORF">BDP81DRAFT_443594</name>
</gene>
<dbReference type="GeneID" id="85476603"/>
<dbReference type="AlphaFoldDB" id="A0AAI9ZDI1"/>
<dbReference type="Proteomes" id="UP001243989">
    <property type="component" value="Unassembled WGS sequence"/>
</dbReference>
<sequence length="95" mass="10519">MLGASLGKELFVGTSQRKGKGDGSSCHGPRRSFCFAVLAQAASRIPTGYWCPIANGYTCNFETRKAQFVRVNSFSRPSPHFAFEEETTRQLFFSS</sequence>
<reference evidence="1" key="1">
    <citation type="submission" date="2021-06" db="EMBL/GenBank/DDBJ databases">
        <title>Comparative genomics, transcriptomics and evolutionary studies reveal genomic signatures of adaptation to plant cell wall in hemibiotrophic fungi.</title>
        <authorList>
            <consortium name="DOE Joint Genome Institute"/>
            <person name="Baroncelli R."/>
            <person name="Diaz J.F."/>
            <person name="Benocci T."/>
            <person name="Peng M."/>
            <person name="Battaglia E."/>
            <person name="Haridas S."/>
            <person name="Andreopoulos W."/>
            <person name="Labutti K."/>
            <person name="Pangilinan J."/>
            <person name="Floch G.L."/>
            <person name="Makela M.R."/>
            <person name="Henrissat B."/>
            <person name="Grigoriev I.V."/>
            <person name="Crouch J.A."/>
            <person name="De Vries R.P."/>
            <person name="Sukno S.A."/>
            <person name="Thon M.R."/>
        </authorList>
    </citation>
    <scope>NUCLEOTIDE SEQUENCE</scope>
    <source>
        <strain evidence="1">CBS 102054</strain>
    </source>
</reference>
<dbReference type="RefSeq" id="XP_060437439.1">
    <property type="nucleotide sequence ID" value="XM_060591741.1"/>
</dbReference>
<evidence type="ECO:0000313" key="1">
    <source>
        <dbReference type="EMBL" id="KAK1621444.1"/>
    </source>
</evidence>
<accession>A0AAI9ZDI1</accession>
<protein>
    <submittedName>
        <fullName evidence="1">Uncharacterized protein</fullName>
    </submittedName>
</protein>
<proteinExistence type="predicted"/>
<evidence type="ECO:0000313" key="2">
    <source>
        <dbReference type="Proteomes" id="UP001243989"/>
    </source>
</evidence>
<keyword evidence="2" id="KW-1185">Reference proteome</keyword>